<dbReference type="EMBL" id="KV442024">
    <property type="protein sequence ID" value="OAQ32634.1"/>
    <property type="molecule type" value="Genomic_DNA"/>
</dbReference>
<name>A0A197K893_9FUNG</name>
<accession>A0A197K893</accession>
<feature type="region of interest" description="Disordered" evidence="1">
    <location>
        <begin position="145"/>
        <end position="174"/>
    </location>
</feature>
<dbReference type="AlphaFoldDB" id="A0A197K893"/>
<reference evidence="2 3" key="1">
    <citation type="submission" date="2016-05" db="EMBL/GenBank/DDBJ databases">
        <title>Genome sequencing reveals origins of a unique bacterial endosymbiosis in the earliest lineages of terrestrial Fungi.</title>
        <authorList>
            <consortium name="DOE Joint Genome Institute"/>
            <person name="Uehling J."/>
            <person name="Gryganskyi A."/>
            <person name="Hameed K."/>
            <person name="Tschaplinski T."/>
            <person name="Misztal P."/>
            <person name="Wu S."/>
            <person name="Desiro A."/>
            <person name="Vande Pol N."/>
            <person name="Du Z.-Y."/>
            <person name="Zienkiewicz A."/>
            <person name="Zienkiewicz K."/>
            <person name="Morin E."/>
            <person name="Tisserant E."/>
            <person name="Splivallo R."/>
            <person name="Hainaut M."/>
            <person name="Henrissat B."/>
            <person name="Ohm R."/>
            <person name="Kuo A."/>
            <person name="Yan J."/>
            <person name="Lipzen A."/>
            <person name="Nolan M."/>
            <person name="Labutti K."/>
            <person name="Barry K."/>
            <person name="Goldstein A."/>
            <person name="Labbe J."/>
            <person name="Schadt C."/>
            <person name="Tuskan G."/>
            <person name="Grigoriev I."/>
            <person name="Martin F."/>
            <person name="Vilgalys R."/>
            <person name="Bonito G."/>
        </authorList>
    </citation>
    <scope>NUCLEOTIDE SEQUENCE [LARGE SCALE GENOMIC DNA]</scope>
    <source>
        <strain evidence="2 3">AG-77</strain>
    </source>
</reference>
<protein>
    <submittedName>
        <fullName evidence="2">Uncharacterized protein</fullName>
    </submittedName>
</protein>
<proteinExistence type="predicted"/>
<evidence type="ECO:0000313" key="3">
    <source>
        <dbReference type="Proteomes" id="UP000078512"/>
    </source>
</evidence>
<gene>
    <name evidence="2" type="ORF">K457DRAFT_16197</name>
</gene>
<evidence type="ECO:0000256" key="1">
    <source>
        <dbReference type="SAM" id="MobiDB-lite"/>
    </source>
</evidence>
<sequence length="297" mass="31494">MQQPSPNPCQSSRNRGNPRLARTIPSIASASSLSYLTSESNRPLLSAASETGQATALNGSEVVVEGATTIGGGYSLFDRICSSQSSPATTPATSHYRTPDNKILFSDPSSSSAISTFFNNTVIALSPTTLSMLPVPSASITHPSYPALSTSSATSSSPPCPPSSASSAPFSSSGPFPCSMPPTTSFSSTLPFELSPSDQLMQPDVISQEGYQDHLDKEPLLLSGLSSEILLRQCRDQHGELTSQAENNPSPDQQHRRRRSHRTIQAVPIVRVISAVVQVRALNPSVVAVQPTVHRHQ</sequence>
<feature type="compositionally biased region" description="Polar residues" evidence="1">
    <location>
        <begin position="240"/>
        <end position="252"/>
    </location>
</feature>
<evidence type="ECO:0000313" key="2">
    <source>
        <dbReference type="EMBL" id="OAQ32634.1"/>
    </source>
</evidence>
<dbReference type="Proteomes" id="UP000078512">
    <property type="component" value="Unassembled WGS sequence"/>
</dbReference>
<keyword evidence="3" id="KW-1185">Reference proteome</keyword>
<organism evidence="2 3">
    <name type="scientific">Linnemannia elongata AG-77</name>
    <dbReference type="NCBI Taxonomy" id="1314771"/>
    <lineage>
        <taxon>Eukaryota</taxon>
        <taxon>Fungi</taxon>
        <taxon>Fungi incertae sedis</taxon>
        <taxon>Mucoromycota</taxon>
        <taxon>Mortierellomycotina</taxon>
        <taxon>Mortierellomycetes</taxon>
        <taxon>Mortierellales</taxon>
        <taxon>Mortierellaceae</taxon>
        <taxon>Linnemannia</taxon>
    </lineage>
</organism>
<feature type="region of interest" description="Disordered" evidence="1">
    <location>
        <begin position="240"/>
        <end position="262"/>
    </location>
</feature>